<accession>A0ABR6WVW5</accession>
<dbReference type="InterPro" id="IPR009242">
    <property type="entry name" value="DUF896"/>
</dbReference>
<evidence type="ECO:0000313" key="4">
    <source>
        <dbReference type="Proteomes" id="UP000603234"/>
    </source>
</evidence>
<evidence type="ECO:0000256" key="1">
    <source>
        <dbReference type="ARBA" id="ARBA00022490"/>
    </source>
</evidence>
<dbReference type="PANTHER" id="PTHR37300">
    <property type="entry name" value="UPF0291 PROTEIN CBO2609/CLC_2481"/>
    <property type="match status" value="1"/>
</dbReference>
<dbReference type="PANTHER" id="PTHR37300:SF1">
    <property type="entry name" value="UPF0291 PROTEIN YNZC"/>
    <property type="match status" value="1"/>
</dbReference>
<dbReference type="EMBL" id="WJBC01000013">
    <property type="protein sequence ID" value="MBC3804690.1"/>
    <property type="molecule type" value="Genomic_DNA"/>
</dbReference>
<reference evidence="3 4" key="1">
    <citation type="journal article" date="2020" name="mSystems">
        <title>Defining Genomic and Predicted Metabolic Features of the Acetobacterium Genus.</title>
        <authorList>
            <person name="Ross D.E."/>
            <person name="Marshall C.W."/>
            <person name="Gulliver D."/>
            <person name="May H.D."/>
            <person name="Norman R.S."/>
        </authorList>
    </citation>
    <scope>NUCLEOTIDE SEQUENCE [LARGE SCALE GENOMIC DNA]</scope>
    <source>
        <strain evidence="3 4">DSM 8238</strain>
    </source>
</reference>
<keyword evidence="1 2" id="KW-0963">Cytoplasm</keyword>
<organism evidence="3 4">
    <name type="scientific">Acetobacterium fimetarium</name>
    <dbReference type="NCBI Taxonomy" id="52691"/>
    <lineage>
        <taxon>Bacteria</taxon>
        <taxon>Bacillati</taxon>
        <taxon>Bacillota</taxon>
        <taxon>Clostridia</taxon>
        <taxon>Eubacteriales</taxon>
        <taxon>Eubacteriaceae</taxon>
        <taxon>Acetobacterium</taxon>
    </lineage>
</organism>
<protein>
    <recommendedName>
        <fullName evidence="2">UPF0291 protein GH808_09635</fullName>
    </recommendedName>
</protein>
<keyword evidence="4" id="KW-1185">Reference proteome</keyword>
<comment type="similarity">
    <text evidence="2">Belongs to the UPF0291 family.</text>
</comment>
<gene>
    <name evidence="3" type="ORF">GH808_09635</name>
</gene>
<dbReference type="SUPFAM" id="SSF158221">
    <property type="entry name" value="YnzC-like"/>
    <property type="match status" value="1"/>
</dbReference>
<name>A0ABR6WVW5_9FIRM</name>
<evidence type="ECO:0000313" key="3">
    <source>
        <dbReference type="EMBL" id="MBC3804690.1"/>
    </source>
</evidence>
<sequence length="56" mass="6606">MTKEKIERINELARKKKTGTLTEEELDEQMTLRAEYLASVRKNLREQLDAIEIVDN</sequence>
<dbReference type="Gene3D" id="1.10.287.540">
    <property type="entry name" value="Helix hairpin bin"/>
    <property type="match status" value="1"/>
</dbReference>
<dbReference type="Proteomes" id="UP000603234">
    <property type="component" value="Unassembled WGS sequence"/>
</dbReference>
<comment type="caution">
    <text evidence="3">The sequence shown here is derived from an EMBL/GenBank/DDBJ whole genome shotgun (WGS) entry which is preliminary data.</text>
</comment>
<dbReference type="HAMAP" id="MF_01103">
    <property type="entry name" value="UPF0291"/>
    <property type="match status" value="1"/>
</dbReference>
<comment type="subcellular location">
    <subcellularLocation>
        <location evidence="2">Cytoplasm</location>
    </subcellularLocation>
</comment>
<proteinExistence type="inferred from homology"/>
<evidence type="ECO:0000256" key="2">
    <source>
        <dbReference type="HAMAP-Rule" id="MF_01103"/>
    </source>
</evidence>
<dbReference type="Pfam" id="PF05979">
    <property type="entry name" value="DUF896"/>
    <property type="match status" value="1"/>
</dbReference>